<evidence type="ECO:0000313" key="1">
    <source>
        <dbReference type="EMBL" id="KKL52433.1"/>
    </source>
</evidence>
<comment type="caution">
    <text evidence="1">The sequence shown here is derived from an EMBL/GenBank/DDBJ whole genome shotgun (WGS) entry which is preliminary data.</text>
</comment>
<name>A0A0F9CSM8_9ZZZZ</name>
<dbReference type="EMBL" id="LAZR01031897">
    <property type="protein sequence ID" value="KKL52433.1"/>
    <property type="molecule type" value="Genomic_DNA"/>
</dbReference>
<dbReference type="AlphaFoldDB" id="A0A0F9CSM8"/>
<accession>A0A0F9CSM8</accession>
<sequence>MKTIIMYRSDFTTDSEETNRFDYVLQSIGINKKDYSKYDEIEIKVNTIELFPEENCIDCS</sequence>
<gene>
    <name evidence="1" type="ORF">LCGC14_2285520</name>
</gene>
<proteinExistence type="predicted"/>
<reference evidence="1" key="1">
    <citation type="journal article" date="2015" name="Nature">
        <title>Complex archaea that bridge the gap between prokaryotes and eukaryotes.</title>
        <authorList>
            <person name="Spang A."/>
            <person name="Saw J.H."/>
            <person name="Jorgensen S.L."/>
            <person name="Zaremba-Niedzwiedzka K."/>
            <person name="Martijn J."/>
            <person name="Lind A.E."/>
            <person name="van Eijk R."/>
            <person name="Schleper C."/>
            <person name="Guy L."/>
            <person name="Ettema T.J."/>
        </authorList>
    </citation>
    <scope>NUCLEOTIDE SEQUENCE</scope>
</reference>
<protein>
    <submittedName>
        <fullName evidence="1">Uncharacterized protein</fullName>
    </submittedName>
</protein>
<organism evidence="1">
    <name type="scientific">marine sediment metagenome</name>
    <dbReference type="NCBI Taxonomy" id="412755"/>
    <lineage>
        <taxon>unclassified sequences</taxon>
        <taxon>metagenomes</taxon>
        <taxon>ecological metagenomes</taxon>
    </lineage>
</organism>